<evidence type="ECO:0000313" key="4">
    <source>
        <dbReference type="EMBL" id="AZA82153.1"/>
    </source>
</evidence>
<dbReference type="Pfam" id="PF19040">
    <property type="entry name" value="SGNH"/>
    <property type="match status" value="1"/>
</dbReference>
<keyword evidence="1" id="KW-0812">Transmembrane</keyword>
<feature type="transmembrane region" description="Helical" evidence="1">
    <location>
        <begin position="222"/>
        <end position="238"/>
    </location>
</feature>
<gene>
    <name evidence="5" type="ORF">C1637_10015</name>
    <name evidence="4" type="ORF">EG342_09680</name>
</gene>
<dbReference type="AlphaFoldDB" id="A0A3G6RKG9"/>
<feature type="domain" description="SGNH" evidence="3">
    <location>
        <begin position="407"/>
        <end position="600"/>
    </location>
</feature>
<feature type="transmembrane region" description="Helical" evidence="1">
    <location>
        <begin position="7"/>
        <end position="25"/>
    </location>
</feature>
<keyword evidence="1" id="KW-1133">Transmembrane helix</keyword>
<protein>
    <submittedName>
        <fullName evidence="4">Acyltransferase</fullName>
    </submittedName>
</protein>
<dbReference type="InterPro" id="IPR043968">
    <property type="entry name" value="SGNH"/>
</dbReference>
<organism evidence="5 6">
    <name type="scientific">Chryseobacterium lactis</name>
    <dbReference type="NCBI Taxonomy" id="1241981"/>
    <lineage>
        <taxon>Bacteria</taxon>
        <taxon>Pseudomonadati</taxon>
        <taxon>Bacteroidota</taxon>
        <taxon>Flavobacteriia</taxon>
        <taxon>Flavobacteriales</taxon>
        <taxon>Weeksellaceae</taxon>
        <taxon>Chryseobacterium group</taxon>
        <taxon>Chryseobacterium</taxon>
    </lineage>
</organism>
<sequence length="625" mass="74916">MKFRNDISFLRAFSVLSVLFYHFGYGFFKGGFIGVDIFFVISGYLMTRIILSGFDNDNFKLLNFYKKRVERIFPAMLLMITTICIVVYILVPTQFIYTLKNAYSSSLFFSNIFYYINTGYFDQFSKFNFFLHTWSLSLEWQFYMVYPLLLMTLKPIYQSKRNRFNVFFFGLIIVSFLLMLFHNKTDNSFSFFLPYTRAWEMMIGGLAFLIKNNKVDKSIRSKIVYSCIGILLFLVYFIDHDKFAWPSYLTLLPVLFTTVILIFNIETPFFNNRIVKFFGDISYSLYLWHWPFYVLLIFFDVNERIKYNILFMVISVIIATISYYYIEKRTYNDKLKYILSFTFILFCISFIASKIPLQYLFNDKLSKLIYYNSKYKDTDDVKTQFSINKHHMSDEMKYESFDIQLPENNKRNIILLGDSHAGAFSKTLNLISKEQNFNLIQFTGDATFPIKNSKSIFKNPKRLFNYFYDEYFPRNHKNIDLIIVSSFFSGYPLDRDSNKEIKEIEEYFKMYFVPTLYIGQSKRFFVDYPTTLIMRDQYGINYKYNKVLINTDLKINADLKKYLGNKYIDILNYPIKELNVDYTPYIYDSNHFTNYGTLQYYDLIKKNIDSILLYNKKSRKLVRDR</sequence>
<keyword evidence="4" id="KW-0012">Acyltransferase</keyword>
<feature type="transmembrane region" description="Helical" evidence="1">
    <location>
        <begin position="338"/>
        <end position="361"/>
    </location>
</feature>
<accession>A0A3G6RKG9</accession>
<keyword evidence="4" id="KW-0808">Transferase</keyword>
<dbReference type="GO" id="GO:0009103">
    <property type="term" value="P:lipopolysaccharide biosynthetic process"/>
    <property type="evidence" value="ECO:0007669"/>
    <property type="project" value="TreeGrafter"/>
</dbReference>
<keyword evidence="7" id="KW-1185">Reference proteome</keyword>
<reference evidence="4 7" key="2">
    <citation type="submission" date="2018-11" db="EMBL/GenBank/DDBJ databases">
        <title>Proposal to divide the Flavobacteriaceae and reorganize its genera based on Amino Acid Identity values calculated from whole genome sequences.</title>
        <authorList>
            <person name="Nicholson A.C."/>
            <person name="Gulvik C.A."/>
            <person name="Whitney A.M."/>
            <person name="Humrighouse B.W."/>
            <person name="Bell M."/>
            <person name="Holmes B."/>
            <person name="Steigerwalt A.G."/>
            <person name="Villarma A."/>
            <person name="Sheth M."/>
            <person name="Batra D."/>
            <person name="Pryor J."/>
            <person name="Bernardet J.-F."/>
            <person name="Hugo C."/>
            <person name="Kampfer P."/>
            <person name="Newman J."/>
            <person name="McQuiston J.R."/>
        </authorList>
    </citation>
    <scope>NUCLEOTIDE SEQUENCE [LARGE SCALE GENOMIC DNA]</scope>
    <source>
        <strain evidence="4 7">KC_1864</strain>
    </source>
</reference>
<evidence type="ECO:0000259" key="3">
    <source>
        <dbReference type="Pfam" id="PF19040"/>
    </source>
</evidence>
<dbReference type="GO" id="GO:0016020">
    <property type="term" value="C:membrane"/>
    <property type="evidence" value="ECO:0007669"/>
    <property type="project" value="TreeGrafter"/>
</dbReference>
<dbReference type="Proteomes" id="UP000236262">
    <property type="component" value="Unassembled WGS sequence"/>
</dbReference>
<feature type="transmembrane region" description="Helical" evidence="1">
    <location>
        <begin position="31"/>
        <end position="51"/>
    </location>
</feature>
<name>A0A3G6RKG9_CHRLC</name>
<feature type="transmembrane region" description="Helical" evidence="1">
    <location>
        <begin position="244"/>
        <end position="265"/>
    </location>
</feature>
<feature type="transmembrane region" description="Helical" evidence="1">
    <location>
        <begin position="188"/>
        <end position="210"/>
    </location>
</feature>
<dbReference type="EMBL" id="CP033924">
    <property type="protein sequence ID" value="AZA82153.1"/>
    <property type="molecule type" value="Genomic_DNA"/>
</dbReference>
<evidence type="ECO:0000313" key="5">
    <source>
        <dbReference type="EMBL" id="PNW14170.1"/>
    </source>
</evidence>
<feature type="transmembrane region" description="Helical" evidence="1">
    <location>
        <begin position="164"/>
        <end position="182"/>
    </location>
</feature>
<dbReference type="PANTHER" id="PTHR23028">
    <property type="entry name" value="ACETYLTRANSFERASE"/>
    <property type="match status" value="1"/>
</dbReference>
<dbReference type="InterPro" id="IPR050879">
    <property type="entry name" value="Acyltransferase_3"/>
</dbReference>
<feature type="transmembrane region" description="Helical" evidence="1">
    <location>
        <begin position="305"/>
        <end position="326"/>
    </location>
</feature>
<feature type="transmembrane region" description="Helical" evidence="1">
    <location>
        <begin position="277"/>
        <end position="299"/>
    </location>
</feature>
<feature type="transmembrane region" description="Helical" evidence="1">
    <location>
        <begin position="140"/>
        <end position="157"/>
    </location>
</feature>
<evidence type="ECO:0000259" key="2">
    <source>
        <dbReference type="Pfam" id="PF01757"/>
    </source>
</evidence>
<keyword evidence="1" id="KW-0472">Membrane</keyword>
<dbReference type="KEGG" id="clac:EG342_09680"/>
<dbReference type="Proteomes" id="UP000279972">
    <property type="component" value="Chromosome"/>
</dbReference>
<proteinExistence type="predicted"/>
<feature type="domain" description="Acyltransferase 3" evidence="2">
    <location>
        <begin position="6"/>
        <end position="322"/>
    </location>
</feature>
<feature type="transmembrane region" description="Helical" evidence="1">
    <location>
        <begin position="72"/>
        <end position="91"/>
    </location>
</feature>
<evidence type="ECO:0000256" key="1">
    <source>
        <dbReference type="SAM" id="Phobius"/>
    </source>
</evidence>
<dbReference type="GO" id="GO:0016747">
    <property type="term" value="F:acyltransferase activity, transferring groups other than amino-acyl groups"/>
    <property type="evidence" value="ECO:0007669"/>
    <property type="project" value="InterPro"/>
</dbReference>
<evidence type="ECO:0000313" key="6">
    <source>
        <dbReference type="Proteomes" id="UP000236262"/>
    </source>
</evidence>
<reference evidence="5 6" key="1">
    <citation type="submission" date="2018-01" db="EMBL/GenBank/DDBJ databases">
        <title>Draft genome sequences of Chryseobacterium lactis NCTC11390, Chryseobacterium oncorhynchi 701B-08, and Chryseobacterium viscerum 687B-08.</title>
        <authorList>
            <person name="Jeong J.-J."/>
            <person name="Lee Y.J."/>
            <person name="Park B."/>
            <person name="Choi I.-G."/>
            <person name="Kim K.D."/>
        </authorList>
    </citation>
    <scope>NUCLEOTIDE SEQUENCE [LARGE SCALE GENOMIC DNA]</scope>
    <source>
        <strain evidence="5 6">NCTC11390</strain>
    </source>
</reference>
<evidence type="ECO:0000313" key="7">
    <source>
        <dbReference type="Proteomes" id="UP000279972"/>
    </source>
</evidence>
<dbReference type="OrthoDB" id="290051at2"/>
<dbReference type="InterPro" id="IPR002656">
    <property type="entry name" value="Acyl_transf_3_dom"/>
</dbReference>
<dbReference type="EMBL" id="PPEH01000003">
    <property type="protein sequence ID" value="PNW14170.1"/>
    <property type="molecule type" value="Genomic_DNA"/>
</dbReference>
<dbReference type="PANTHER" id="PTHR23028:SF53">
    <property type="entry name" value="ACYL_TRANSF_3 DOMAIN-CONTAINING PROTEIN"/>
    <property type="match status" value="1"/>
</dbReference>
<dbReference type="Pfam" id="PF01757">
    <property type="entry name" value="Acyl_transf_3"/>
    <property type="match status" value="1"/>
</dbReference>
<dbReference type="RefSeq" id="WP_103291542.1">
    <property type="nucleotide sequence ID" value="NZ_CP033924.1"/>
</dbReference>